<dbReference type="GO" id="GO:0003723">
    <property type="term" value="F:RNA binding"/>
    <property type="evidence" value="ECO:0007669"/>
    <property type="project" value="TreeGrafter"/>
</dbReference>
<organism evidence="14 15">
    <name type="scientific">Fusarium beomiforme</name>
    <dbReference type="NCBI Taxonomy" id="44412"/>
    <lineage>
        <taxon>Eukaryota</taxon>
        <taxon>Fungi</taxon>
        <taxon>Dikarya</taxon>
        <taxon>Ascomycota</taxon>
        <taxon>Pezizomycotina</taxon>
        <taxon>Sordariomycetes</taxon>
        <taxon>Hypocreomycetidae</taxon>
        <taxon>Hypocreales</taxon>
        <taxon>Nectriaceae</taxon>
        <taxon>Fusarium</taxon>
        <taxon>Fusarium burgessii species complex</taxon>
    </lineage>
</organism>
<evidence type="ECO:0000259" key="13">
    <source>
        <dbReference type="PROSITE" id="PS51434"/>
    </source>
</evidence>
<comment type="caution">
    <text evidence="14">The sequence shown here is derived from an EMBL/GenBank/DDBJ whole genome shotgun (WGS) entry which is preliminary data.</text>
</comment>
<dbReference type="GO" id="GO:0006405">
    <property type="term" value="P:RNA export from nucleus"/>
    <property type="evidence" value="ECO:0007669"/>
    <property type="project" value="TreeGrafter"/>
</dbReference>
<evidence type="ECO:0000256" key="2">
    <source>
        <dbReference type="ARBA" id="ARBA00008926"/>
    </source>
</evidence>
<keyword evidence="8" id="KW-0811">Translocation</keyword>
<dbReference type="GO" id="GO:0000973">
    <property type="term" value="P:post-transcriptional tethering of RNA polymerase II gene DNA at nuclear periphery"/>
    <property type="evidence" value="ECO:0007669"/>
    <property type="project" value="TreeGrafter"/>
</dbReference>
<dbReference type="SUPFAM" id="SSF82199">
    <property type="entry name" value="SET domain"/>
    <property type="match status" value="1"/>
</dbReference>
<dbReference type="Gene3D" id="1.25.40.690">
    <property type="match status" value="1"/>
</dbReference>
<keyword evidence="4" id="KW-0677">Repeat</keyword>
<dbReference type="Pfam" id="PF04096">
    <property type="entry name" value="Nucleoporin2"/>
    <property type="match status" value="1"/>
</dbReference>
<comment type="similarity">
    <text evidence="2">Belongs to the nucleoporin GLFG family.</text>
</comment>
<feature type="compositionally biased region" description="Low complexity" evidence="11">
    <location>
        <begin position="456"/>
        <end position="469"/>
    </location>
</feature>
<evidence type="ECO:0000313" key="14">
    <source>
        <dbReference type="EMBL" id="KAF4339400.1"/>
    </source>
</evidence>
<keyword evidence="6" id="KW-0509">mRNA transport</keyword>
<feature type="compositionally biased region" description="Low complexity" evidence="11">
    <location>
        <begin position="419"/>
        <end position="431"/>
    </location>
</feature>
<dbReference type="InterPro" id="IPR046341">
    <property type="entry name" value="SET_dom_sf"/>
</dbReference>
<dbReference type="InterPro" id="IPR001214">
    <property type="entry name" value="SET_dom"/>
</dbReference>
<dbReference type="InterPro" id="IPR007230">
    <property type="entry name" value="Nup98_auto-Pept-S59_dom"/>
</dbReference>
<evidence type="ECO:0000256" key="8">
    <source>
        <dbReference type="ARBA" id="ARBA00023010"/>
    </source>
</evidence>
<dbReference type="SUPFAM" id="SSF82215">
    <property type="entry name" value="C-terminal autoproteolytic domain of nucleoporin nup98"/>
    <property type="match status" value="1"/>
</dbReference>
<feature type="compositionally biased region" description="Low complexity" evidence="11">
    <location>
        <begin position="485"/>
        <end position="496"/>
    </location>
</feature>
<dbReference type="Pfam" id="PF12110">
    <property type="entry name" value="Nup96"/>
    <property type="match status" value="1"/>
</dbReference>
<keyword evidence="5" id="KW-0068">Autocatalytic cleavage</keyword>
<dbReference type="OrthoDB" id="3797628at2759"/>
<evidence type="ECO:0000256" key="11">
    <source>
        <dbReference type="SAM" id="MobiDB-lite"/>
    </source>
</evidence>
<keyword evidence="9" id="KW-0906">Nuclear pore complex</keyword>
<feature type="compositionally biased region" description="Polar residues" evidence="11">
    <location>
        <begin position="547"/>
        <end position="604"/>
    </location>
</feature>
<feature type="compositionally biased region" description="Polar residues" evidence="11">
    <location>
        <begin position="432"/>
        <end position="455"/>
    </location>
</feature>
<dbReference type="PANTHER" id="PTHR23198">
    <property type="entry name" value="NUCLEOPORIN"/>
    <property type="match status" value="1"/>
</dbReference>
<dbReference type="GO" id="GO:0051028">
    <property type="term" value="P:mRNA transport"/>
    <property type="evidence" value="ECO:0007669"/>
    <property type="project" value="UniProtKB-KW"/>
</dbReference>
<dbReference type="GO" id="GO:0034398">
    <property type="term" value="P:telomere tethering at nuclear periphery"/>
    <property type="evidence" value="ECO:0007669"/>
    <property type="project" value="TreeGrafter"/>
</dbReference>
<evidence type="ECO:0000256" key="6">
    <source>
        <dbReference type="ARBA" id="ARBA00022816"/>
    </source>
</evidence>
<accession>A0A9P5DXT1</accession>
<feature type="compositionally biased region" description="Polar residues" evidence="11">
    <location>
        <begin position="511"/>
        <end position="522"/>
    </location>
</feature>
<dbReference type="PROSITE" id="PS50280">
    <property type="entry name" value="SET"/>
    <property type="match status" value="1"/>
</dbReference>
<feature type="region of interest" description="Disordered" evidence="11">
    <location>
        <begin position="768"/>
        <end position="845"/>
    </location>
</feature>
<gene>
    <name evidence="14" type="ORF">FBEOM_6685</name>
</gene>
<keyword evidence="7" id="KW-0653">Protein transport</keyword>
<dbReference type="GO" id="GO:0017056">
    <property type="term" value="F:structural constituent of nuclear pore"/>
    <property type="evidence" value="ECO:0007669"/>
    <property type="project" value="InterPro"/>
</dbReference>
<dbReference type="FunFam" id="3.30.1610.10:FF:000003">
    <property type="entry name" value="Nucleoporin SONB, putative"/>
    <property type="match status" value="1"/>
</dbReference>
<dbReference type="Pfam" id="PF13634">
    <property type="entry name" value="Nucleoporin_FG"/>
    <property type="match status" value="4"/>
</dbReference>
<feature type="compositionally biased region" description="Polar residues" evidence="11">
    <location>
        <begin position="861"/>
        <end position="873"/>
    </location>
</feature>
<reference evidence="14" key="1">
    <citation type="journal article" date="2017" name="Mycologia">
        <title>Fusarium algeriense, sp. nov., a novel toxigenic crown rot pathogen of durum wheat from Algeria is nested in the Fusarium burgessii species complex.</title>
        <authorList>
            <person name="Laraba I."/>
            <person name="Keddad A."/>
            <person name="Boureghda H."/>
            <person name="Abdallah N."/>
            <person name="Vaughan M.M."/>
            <person name="Proctor R.H."/>
            <person name="Busman M."/>
            <person name="O'Donnell K."/>
        </authorList>
    </citation>
    <scope>NUCLEOTIDE SEQUENCE</scope>
    <source>
        <strain evidence="14">NRRL 25174</strain>
    </source>
</reference>
<dbReference type="Gene3D" id="2.170.270.10">
    <property type="entry name" value="SET domain"/>
    <property type="match status" value="1"/>
</dbReference>
<dbReference type="GO" id="GO:0044614">
    <property type="term" value="C:nuclear pore cytoplasmic filaments"/>
    <property type="evidence" value="ECO:0007669"/>
    <property type="project" value="TreeGrafter"/>
</dbReference>
<comment type="subcellular location">
    <subcellularLocation>
        <location evidence="1">Nucleus</location>
        <location evidence="1">Nuclear pore complex</location>
    </subcellularLocation>
</comment>
<feature type="region of interest" description="Disordered" evidence="11">
    <location>
        <begin position="630"/>
        <end position="652"/>
    </location>
</feature>
<feature type="region of interest" description="Disordered" evidence="11">
    <location>
        <begin position="411"/>
        <end position="604"/>
    </location>
</feature>
<evidence type="ECO:0008006" key="16">
    <source>
        <dbReference type="Google" id="ProtNLM"/>
    </source>
</evidence>
<dbReference type="Gene3D" id="1.10.10.2360">
    <property type="match status" value="1"/>
</dbReference>
<protein>
    <recommendedName>
        <fullName evidence="16">Peptidase S59 domain-containing protein</fullName>
    </recommendedName>
</protein>
<evidence type="ECO:0000313" key="15">
    <source>
        <dbReference type="Proteomes" id="UP000730481"/>
    </source>
</evidence>
<evidence type="ECO:0000256" key="5">
    <source>
        <dbReference type="ARBA" id="ARBA00022813"/>
    </source>
</evidence>
<dbReference type="PROSITE" id="PS51434">
    <property type="entry name" value="NUP_C"/>
    <property type="match status" value="1"/>
</dbReference>
<evidence type="ECO:0000256" key="9">
    <source>
        <dbReference type="ARBA" id="ARBA00023132"/>
    </source>
</evidence>
<dbReference type="Gene3D" id="3.30.1610.10">
    <property type="entry name" value="Peptidase S59, nucleoporin"/>
    <property type="match status" value="1"/>
</dbReference>
<evidence type="ECO:0000259" key="12">
    <source>
        <dbReference type="PROSITE" id="PS50280"/>
    </source>
</evidence>
<dbReference type="GO" id="GO:0008139">
    <property type="term" value="F:nuclear localization sequence binding"/>
    <property type="evidence" value="ECO:0007669"/>
    <property type="project" value="TreeGrafter"/>
</dbReference>
<proteinExistence type="inferred from homology"/>
<keyword evidence="3" id="KW-0813">Transport</keyword>
<evidence type="ECO:0000256" key="1">
    <source>
        <dbReference type="ARBA" id="ARBA00004567"/>
    </source>
</evidence>
<evidence type="ECO:0000256" key="3">
    <source>
        <dbReference type="ARBA" id="ARBA00022448"/>
    </source>
</evidence>
<keyword evidence="15" id="KW-1185">Reference proteome</keyword>
<dbReference type="PANTHER" id="PTHR23198:SF6">
    <property type="entry name" value="NUCLEAR PORE COMPLEX PROTEIN NUP98-NUP96"/>
    <property type="match status" value="1"/>
</dbReference>
<feature type="domain" description="Peptidase S59" evidence="13">
    <location>
        <begin position="876"/>
        <end position="1016"/>
    </location>
</feature>
<dbReference type="EMBL" id="PVQB02000286">
    <property type="protein sequence ID" value="KAF4339400.1"/>
    <property type="molecule type" value="Genomic_DNA"/>
</dbReference>
<name>A0A9P5DXT1_9HYPO</name>
<evidence type="ECO:0000256" key="4">
    <source>
        <dbReference type="ARBA" id="ARBA00022737"/>
    </source>
</evidence>
<evidence type="ECO:0000256" key="10">
    <source>
        <dbReference type="ARBA" id="ARBA00023242"/>
    </source>
</evidence>
<dbReference type="InterPro" id="IPR037665">
    <property type="entry name" value="Nucleoporin_S59-like"/>
</dbReference>
<dbReference type="Proteomes" id="UP000730481">
    <property type="component" value="Unassembled WGS sequence"/>
</dbReference>
<feature type="domain" description="SET" evidence="12">
    <location>
        <begin position="1947"/>
        <end position="2079"/>
    </location>
</feature>
<dbReference type="InterPro" id="IPR025574">
    <property type="entry name" value="Nucleoporin_FG_rpt"/>
</dbReference>
<dbReference type="GO" id="GO:0006606">
    <property type="term" value="P:protein import into nucleus"/>
    <property type="evidence" value="ECO:0007669"/>
    <property type="project" value="TreeGrafter"/>
</dbReference>
<feature type="region of interest" description="Disordered" evidence="11">
    <location>
        <begin position="688"/>
        <end position="718"/>
    </location>
</feature>
<dbReference type="InterPro" id="IPR021967">
    <property type="entry name" value="Nup98_C"/>
</dbReference>
<reference evidence="14" key="2">
    <citation type="submission" date="2020-02" db="EMBL/GenBank/DDBJ databases">
        <title>Identification and distribution of gene clusters putatively required for synthesis of sphingolipid metabolism inhibitors in phylogenetically diverse species of the filamentous fungus Fusarium.</title>
        <authorList>
            <person name="Kim H.-S."/>
            <person name="Busman M."/>
            <person name="Brown D.W."/>
            <person name="Divon H."/>
            <person name="Uhlig S."/>
            <person name="Proctor R.H."/>
        </authorList>
    </citation>
    <scope>NUCLEOTIDE SEQUENCE</scope>
    <source>
        <strain evidence="14">NRRL 25174</strain>
    </source>
</reference>
<feature type="compositionally biased region" description="Polar residues" evidence="11">
    <location>
        <begin position="826"/>
        <end position="839"/>
    </location>
</feature>
<dbReference type="InterPro" id="IPR036903">
    <property type="entry name" value="Nup98_auto-Pept-S59_dom_sf"/>
</dbReference>
<keyword evidence="10" id="KW-0539">Nucleus</keyword>
<feature type="region of interest" description="Disordered" evidence="11">
    <location>
        <begin position="857"/>
        <end position="877"/>
    </location>
</feature>
<sequence length="2109" mass="223487">MSFGGGFGGFGQNNNTSGGLFGGGNNNNTTGGFGSTTGGFGSTNTTGGFGAKPAFGSTTTNTGGGLFGSSTTNNNTSTGTGFGGFGSNTNNTTSAFGSNTGGGMFGGNTANKTGFGSTSNTGGSLFGGGNNTTTNTSTGFGSGFGSGTGFGASSTNTLGGAAGDPPGTAVAAFQAYSEKEANSTSTNSYQNILFQDPYKKWSADELRLADYVQGRRHGNATGGGAFGVSSGFGGGFGTNTNTTTTSGFGANTTTNTGGGLFGSNTNNNTSTASTGFGSTGFGSTNNNNTSGGLFGSTANKPAGGLFGSTTTQTNQTGGGLFGGGNTNTTGGFGSTNTTGTGFGQTNTNTGGGLFGAAQNKPAGTGFSFGNTNTNNTTGGFGASTANNAFGANNNTTNTGGGLFGGNNTQAAGTGGGLFGQNNNQTQQNTGTSLFGQSNQTPQSGGLFGNNNQQKPAGTGLFGNTNTGATGTSGGLFGNNQQQTSTTGFGTANNTTGGLFGSKPATGGLFGNSGTAQTNTTGTVPFGGGLASNTQTNQNTGGGLFGAANNQQQKPSLFGGSTNNAGSSLFGGQNNQNAGSSLFGGSTNQLQQQNGSSILGNSQSANAPQSLTANLNDVSAFGSPGLFAGLGGNEVQNPGPLATPLSGGSKPRRSSILPMYKLAPASASRYATPQKRGFGFSYSTYGTPSGSPASSISSTPGNLGHSLLGSSRSGNLSKSLSTNNLRRSFNTEDSILAPGAFSNGSQPRWYGSTGSKKLVINRDIRSDLFSTPQKDKSSDAGTGSRKLSKRVSFDTSNVDADDSTPVRGALPAASDVDSPANDETPRQTRTTNGSNGSAGSKTPEMEEVKGNELAIVHEEDSTATPETSSTSNVDNVPGQYWMSPPLEDLEKLNRMQRQKVDGFTVGRDNVGYVSFKVPVDISNIDLADICGGLIVLEPRSATVYPISAKKPPVGKGLNVPARIALEQSWPRGGRDKRIANDPKRFNKHVERLKRIENTTFESYDKDTGIWVFSVEHFTTYGLDDEDSEDEEITQNESAIPQEMAFDASINSVNSPMEDDTFEFRRHRGVPGGFDDEAQSFEPQFSGEQSFLGVSSADSAPNDVRLSLEEEYADDMGDEYDVSEDEDMARSSLEQHLAAELDDNSSEGVPEAVKATPGGILRARMRAVKDSAGPVQLEVADGDDWMEMLRKTVSPVKRDRQLLKELNDSPSRQTGLLIDLDKSGADTLRKSSVWRKSTAKNDRLDHFAASTIGMDKGRGFATSIDLMNSLFEKPKPAPQKLQASVPGKGFPKWPYERQDKTMILEGYEKTFHDAGRPTWGPDETLVVPRPLALEAGRRSLTHNADLISFQRSSIQTEKQELRLASFAMEQSKRYLGNQDKLTNIRIVDDVPFASLNATQLQDVFHYQDMNDPASMQEKHVWELASILFDPISDNSQPEHLLRRNKLSHFWSLLVDSASSTTIGLAGSSEEKAVACLAGHRIIDACKHLLDGKNFRLATLVPLIGTSDTVKKDMREQLKAWHESKMLSEFSESIRTIYELLSGNACVCEGMKGVPVEDRLDSFVISKKFGLDWKQAFGLRLWYSIAQQDDLSAAVHSFKNDIDQEKEYLPLPWYIDQGIKPLWDDIDSDRRQDLLWGLLQLYANASTDLEAVLRPENSQLSPLDMRLTWQLGLALVSSGKASFGQDGAEKADAATLAFASQLTSAGEWLEAVFVLLHLSKPLARKMAIQEHLARHAGLIGDENSSVFLVLTEKFQIPSLWIWEALALYMRSVKKDAYSEVQCLLRAGSFVEAHRVLVKEVAPLAIVERDYGSLSALISQFEGRQELISDWPLGGEIYSFFLRLIQHRAQHEVAPQAVLEKLLAGLHAMDEEAGDSGVLRYAAVSDMADETAKEIVKASKKKQPKNWPDGFPYLKEPLHDKSLTSTHIQNIKNKPSASSGIPIIPSSTTTTPCNLVRIQPISNPSHPANGQSGLFAAQNLAPGSFILAYLGRVHSGSASSTESDYDLWLDRDIDAAVDAANEGNEGRYVNDFRGVGERANAEFRTVWCERWGELCVGVWVLGGGKKRKGVGIKKGEEILVSYGKGFWGERKAEEYEYAYEEDNGEGAGGDVAR</sequence>
<evidence type="ECO:0000256" key="7">
    <source>
        <dbReference type="ARBA" id="ARBA00022927"/>
    </source>
</evidence>